<dbReference type="GO" id="GO:0006402">
    <property type="term" value="P:mRNA catabolic process"/>
    <property type="evidence" value="ECO:0007669"/>
    <property type="project" value="TreeGrafter"/>
</dbReference>
<dbReference type="EMBL" id="BMFV01000001">
    <property type="protein sequence ID" value="GGH73223.1"/>
    <property type="molecule type" value="Genomic_DNA"/>
</dbReference>
<protein>
    <recommendedName>
        <fullName evidence="5">Type II toxin-antitoxin system PemK/MazF family toxin</fullName>
    </recommendedName>
</protein>
<dbReference type="GO" id="GO:0004521">
    <property type="term" value="F:RNA endonuclease activity"/>
    <property type="evidence" value="ECO:0007669"/>
    <property type="project" value="TreeGrafter"/>
</dbReference>
<dbReference type="GO" id="GO:0003677">
    <property type="term" value="F:DNA binding"/>
    <property type="evidence" value="ECO:0007669"/>
    <property type="project" value="InterPro"/>
</dbReference>
<comment type="caution">
    <text evidence="3">The sequence shown here is derived from an EMBL/GenBank/DDBJ whole genome shotgun (WGS) entry which is preliminary data.</text>
</comment>
<dbReference type="InterPro" id="IPR003477">
    <property type="entry name" value="PemK-like"/>
</dbReference>
<keyword evidence="4" id="KW-1185">Reference proteome</keyword>
<keyword evidence="2" id="KW-1277">Toxin-antitoxin system</keyword>
<dbReference type="InterPro" id="IPR011067">
    <property type="entry name" value="Plasmid_toxin/cell-grow_inhib"/>
</dbReference>
<reference evidence="3" key="1">
    <citation type="journal article" date="2014" name="Int. J. Syst. Evol. Microbiol.">
        <title>Complete genome sequence of Corynebacterium casei LMG S-19264T (=DSM 44701T), isolated from a smear-ripened cheese.</title>
        <authorList>
            <consortium name="US DOE Joint Genome Institute (JGI-PGF)"/>
            <person name="Walter F."/>
            <person name="Albersmeier A."/>
            <person name="Kalinowski J."/>
            <person name="Ruckert C."/>
        </authorList>
    </citation>
    <scope>NUCLEOTIDE SEQUENCE</scope>
    <source>
        <strain evidence="3">CGMCC 1.12777</strain>
    </source>
</reference>
<reference evidence="3" key="2">
    <citation type="submission" date="2020-09" db="EMBL/GenBank/DDBJ databases">
        <authorList>
            <person name="Sun Q."/>
            <person name="Zhou Y."/>
        </authorList>
    </citation>
    <scope>NUCLEOTIDE SEQUENCE</scope>
    <source>
        <strain evidence="3">CGMCC 1.12777</strain>
    </source>
</reference>
<gene>
    <name evidence="3" type="ORF">GCM10007096_00240</name>
</gene>
<dbReference type="Proteomes" id="UP000656813">
    <property type="component" value="Unassembled WGS sequence"/>
</dbReference>
<proteinExistence type="inferred from homology"/>
<evidence type="ECO:0000256" key="2">
    <source>
        <dbReference type="ARBA" id="ARBA00022649"/>
    </source>
</evidence>
<organism evidence="3 4">
    <name type="scientific">Pullulanibacillus pueri</name>
    <dbReference type="NCBI Taxonomy" id="1437324"/>
    <lineage>
        <taxon>Bacteria</taxon>
        <taxon>Bacillati</taxon>
        <taxon>Bacillota</taxon>
        <taxon>Bacilli</taxon>
        <taxon>Bacillales</taxon>
        <taxon>Sporolactobacillaceae</taxon>
        <taxon>Pullulanibacillus</taxon>
    </lineage>
</organism>
<dbReference type="GO" id="GO:0016075">
    <property type="term" value="P:rRNA catabolic process"/>
    <property type="evidence" value="ECO:0007669"/>
    <property type="project" value="TreeGrafter"/>
</dbReference>
<name>A0A8J2ZR07_9BACL</name>
<dbReference type="Pfam" id="PF02452">
    <property type="entry name" value="PemK_toxin"/>
    <property type="match status" value="1"/>
</dbReference>
<evidence type="ECO:0008006" key="5">
    <source>
        <dbReference type="Google" id="ProtNLM"/>
    </source>
</evidence>
<evidence type="ECO:0000256" key="1">
    <source>
        <dbReference type="ARBA" id="ARBA00007521"/>
    </source>
</evidence>
<dbReference type="PANTHER" id="PTHR33988:SF1">
    <property type="entry name" value="ENDORIBONUCLEASE MAZF7-RELATED"/>
    <property type="match status" value="1"/>
</dbReference>
<comment type="similarity">
    <text evidence="1">Belongs to the PemK/MazF family.</text>
</comment>
<dbReference type="Gene3D" id="2.30.30.110">
    <property type="match status" value="1"/>
</dbReference>
<dbReference type="AlphaFoldDB" id="A0A8J2ZR07"/>
<dbReference type="SUPFAM" id="SSF50118">
    <property type="entry name" value="Cell growth inhibitor/plasmid maintenance toxic component"/>
    <property type="match status" value="1"/>
</dbReference>
<evidence type="ECO:0000313" key="4">
    <source>
        <dbReference type="Proteomes" id="UP000656813"/>
    </source>
</evidence>
<dbReference type="PANTHER" id="PTHR33988">
    <property type="entry name" value="ENDORIBONUCLEASE MAZF-RELATED"/>
    <property type="match status" value="1"/>
</dbReference>
<evidence type="ECO:0000313" key="3">
    <source>
        <dbReference type="EMBL" id="GGH73223.1"/>
    </source>
</evidence>
<accession>A0A8J2ZR07</accession>
<sequence length="92" mass="10722">MVSVDSSNKTSGNVCIAPLTKALNKKTDRTVKLLKSQYILYKKNYKLNYDSVVQCEDIRIISKARIGNIFDYVTHTDMKQIDRRLKYFLDLK</sequence>